<accession>A0A498HHM7</accession>
<reference evidence="1 2" key="1">
    <citation type="submission" date="2018-10" db="EMBL/GenBank/DDBJ databases">
        <title>A high-quality apple genome assembly.</title>
        <authorList>
            <person name="Hu J."/>
        </authorList>
    </citation>
    <scope>NUCLEOTIDE SEQUENCE [LARGE SCALE GENOMIC DNA]</scope>
    <source>
        <strain evidence="2">cv. HFTH1</strain>
        <tissue evidence="1">Young leaf</tissue>
    </source>
</reference>
<evidence type="ECO:0000313" key="1">
    <source>
        <dbReference type="EMBL" id="RXH70240.1"/>
    </source>
</evidence>
<keyword evidence="2" id="KW-1185">Reference proteome</keyword>
<protein>
    <submittedName>
        <fullName evidence="1">Uncharacterized protein</fullName>
    </submittedName>
</protein>
<evidence type="ECO:0000313" key="2">
    <source>
        <dbReference type="Proteomes" id="UP000290289"/>
    </source>
</evidence>
<dbReference type="AlphaFoldDB" id="A0A498HHM7"/>
<organism evidence="1 2">
    <name type="scientific">Malus domestica</name>
    <name type="common">Apple</name>
    <name type="synonym">Pyrus malus</name>
    <dbReference type="NCBI Taxonomy" id="3750"/>
    <lineage>
        <taxon>Eukaryota</taxon>
        <taxon>Viridiplantae</taxon>
        <taxon>Streptophyta</taxon>
        <taxon>Embryophyta</taxon>
        <taxon>Tracheophyta</taxon>
        <taxon>Spermatophyta</taxon>
        <taxon>Magnoliopsida</taxon>
        <taxon>eudicotyledons</taxon>
        <taxon>Gunneridae</taxon>
        <taxon>Pentapetalae</taxon>
        <taxon>rosids</taxon>
        <taxon>fabids</taxon>
        <taxon>Rosales</taxon>
        <taxon>Rosaceae</taxon>
        <taxon>Amygdaloideae</taxon>
        <taxon>Maleae</taxon>
        <taxon>Malus</taxon>
    </lineage>
</organism>
<name>A0A498HHM7_MALDO</name>
<proteinExistence type="predicted"/>
<dbReference type="Proteomes" id="UP000290289">
    <property type="component" value="Chromosome 16"/>
</dbReference>
<dbReference type="EMBL" id="RDQH01000342">
    <property type="protein sequence ID" value="RXH70240.1"/>
    <property type="molecule type" value="Genomic_DNA"/>
</dbReference>
<comment type="caution">
    <text evidence="1">The sequence shown here is derived from an EMBL/GenBank/DDBJ whole genome shotgun (WGS) entry which is preliminary data.</text>
</comment>
<gene>
    <name evidence="1" type="ORF">DVH24_007496</name>
</gene>
<sequence>MHLSLTINPLHLPSPITKSFAQKFSHLRSQADPPPSPKIFPFYIFLLPSPTHSPNSFPPQVARCSHPLPITKELHEVSSISSSSDGMTRLGGADPARLGVDVVSPDSRRLDVVTIEHELGGWIRVVKKEGRIVGKPNEC</sequence>